<accession>X1HEJ1</accession>
<dbReference type="AlphaFoldDB" id="X1HEJ1"/>
<proteinExistence type="predicted"/>
<sequence>LKRRGPKGVKNTPFSKLDSRQKQALENYEALGCDPKSKKEAAVAAGYSDKPCVAVRAMDRLLERRPIVKNIEDKCLAKHKKGADEKVAEVLVDQLDAVHPLAKGEKKDNLAILSAAKEINKIKDNYPAKKIDIREMGFHLHFTPDDIEAAKQFKAITQVEVDETT</sequence>
<dbReference type="EMBL" id="BARU01005969">
    <property type="protein sequence ID" value="GAH43718.1"/>
    <property type="molecule type" value="Genomic_DNA"/>
</dbReference>
<evidence type="ECO:0000313" key="2">
    <source>
        <dbReference type="EMBL" id="GAH43718.1"/>
    </source>
</evidence>
<reference evidence="2" key="1">
    <citation type="journal article" date="2014" name="Front. Microbiol.">
        <title>High frequency of phylogenetically diverse reductive dehalogenase-homologous genes in deep subseafloor sedimentary metagenomes.</title>
        <authorList>
            <person name="Kawai M."/>
            <person name="Futagami T."/>
            <person name="Toyoda A."/>
            <person name="Takaki Y."/>
            <person name="Nishi S."/>
            <person name="Hori S."/>
            <person name="Arai W."/>
            <person name="Tsubouchi T."/>
            <person name="Morono Y."/>
            <person name="Uchiyama I."/>
            <person name="Ito T."/>
            <person name="Fujiyama A."/>
            <person name="Inagaki F."/>
            <person name="Takami H."/>
        </authorList>
    </citation>
    <scope>NUCLEOTIDE SEQUENCE</scope>
    <source>
        <strain evidence="2">Expedition CK06-06</strain>
    </source>
</reference>
<evidence type="ECO:0000256" key="1">
    <source>
        <dbReference type="SAM" id="MobiDB-lite"/>
    </source>
</evidence>
<evidence type="ECO:0008006" key="3">
    <source>
        <dbReference type="Google" id="ProtNLM"/>
    </source>
</evidence>
<organism evidence="2">
    <name type="scientific">marine sediment metagenome</name>
    <dbReference type="NCBI Taxonomy" id="412755"/>
    <lineage>
        <taxon>unclassified sequences</taxon>
        <taxon>metagenomes</taxon>
        <taxon>ecological metagenomes</taxon>
    </lineage>
</organism>
<name>X1HEJ1_9ZZZZ</name>
<feature type="non-terminal residue" evidence="2">
    <location>
        <position position="1"/>
    </location>
</feature>
<comment type="caution">
    <text evidence="2">The sequence shown here is derived from an EMBL/GenBank/DDBJ whole genome shotgun (WGS) entry which is preliminary data.</text>
</comment>
<protein>
    <recommendedName>
        <fullName evidence="3">Terminase small subunit</fullName>
    </recommendedName>
</protein>
<gene>
    <name evidence="2" type="ORF">S03H2_11718</name>
</gene>
<feature type="region of interest" description="Disordered" evidence="1">
    <location>
        <begin position="1"/>
        <end position="21"/>
    </location>
</feature>